<dbReference type="AlphaFoldDB" id="A0A0H5NMC1"/>
<dbReference type="KEGG" id="nfr:ERS450000_02155"/>
<accession>A0A0H5NMC1</accession>
<evidence type="ECO:0000313" key="2">
    <source>
        <dbReference type="Proteomes" id="UP000057820"/>
    </source>
</evidence>
<gene>
    <name evidence="1" type="ORF">ERS450000_02155</name>
</gene>
<proteinExistence type="predicted"/>
<evidence type="ECO:0000313" key="1">
    <source>
        <dbReference type="EMBL" id="CRY77060.1"/>
    </source>
</evidence>
<reference evidence="2" key="1">
    <citation type="submission" date="2015-03" db="EMBL/GenBank/DDBJ databases">
        <authorList>
            <consortium name="Pathogen Informatics"/>
        </authorList>
    </citation>
    <scope>NUCLEOTIDE SEQUENCE [LARGE SCALE GENOMIC DNA]</scope>
    <source>
        <strain evidence="2">NCTC11134</strain>
    </source>
</reference>
<dbReference type="EMBL" id="LN868938">
    <property type="protein sequence ID" value="CRY77060.1"/>
    <property type="molecule type" value="Genomic_DNA"/>
</dbReference>
<dbReference type="RefSeq" id="WP_139337517.1">
    <property type="nucleotide sequence ID" value="NZ_CP031418.1"/>
</dbReference>
<protein>
    <submittedName>
        <fullName evidence="1">Uncharacterized protein</fullName>
    </submittedName>
</protein>
<sequence>MYVEDDLSVRSLLLTGVVTVAEARAMHRDRPVVRDFVDSLLLELCRRPLGDNGKHAFVSPFESFVRLLGREREATLARLPNPVAEALSIAAEGFTRENRFARAADVLSRLGGPAPTNRGRALALHTRVGAARIRDGITHPVIGLTIVRYPTLRDTDVRTPEATAITEAEQLYRRWCDHRQHRRTTEQKIVGLAHRLTWPE</sequence>
<organism evidence="1 2">
    <name type="scientific">Nocardia farcinica</name>
    <dbReference type="NCBI Taxonomy" id="37329"/>
    <lineage>
        <taxon>Bacteria</taxon>
        <taxon>Bacillati</taxon>
        <taxon>Actinomycetota</taxon>
        <taxon>Actinomycetes</taxon>
        <taxon>Mycobacteriales</taxon>
        <taxon>Nocardiaceae</taxon>
        <taxon>Nocardia</taxon>
    </lineage>
</organism>
<dbReference type="Proteomes" id="UP000057820">
    <property type="component" value="Chromosome 1"/>
</dbReference>
<name>A0A0H5NMC1_NOCFR</name>